<evidence type="ECO:0000256" key="3">
    <source>
        <dbReference type="ARBA" id="ARBA00023163"/>
    </source>
</evidence>
<feature type="domain" description="HTH lacI-type" evidence="5">
    <location>
        <begin position="3"/>
        <end position="57"/>
    </location>
</feature>
<evidence type="ECO:0000256" key="2">
    <source>
        <dbReference type="ARBA" id="ARBA00023125"/>
    </source>
</evidence>
<reference evidence="7" key="1">
    <citation type="journal article" date="2019" name="Int. J. Syst. Evol. Microbiol.">
        <title>The Global Catalogue of Microorganisms (GCM) 10K type strain sequencing project: providing services to taxonomists for standard genome sequencing and annotation.</title>
        <authorList>
            <consortium name="The Broad Institute Genomics Platform"/>
            <consortium name="The Broad Institute Genome Sequencing Center for Infectious Disease"/>
            <person name="Wu L."/>
            <person name="Ma J."/>
        </authorList>
    </citation>
    <scope>NUCLEOTIDE SEQUENCE [LARGE SCALE GENOMIC DNA]</scope>
    <source>
        <strain evidence="7">JCM 17441</strain>
    </source>
</reference>
<sequence length="348" mass="36403">MAVTIKDIARAVGVSTSTVSRALAGSDLLPPGTRRRIEQAADELGYHPNRVARALSTGRTGNVGLLVPDLLNPYFAAVVKGVQARARESGHWVFLTDTDEDAGVEADRVHALVKQVDGVVLCAPRTSESRLRALARETPMVMLNRRVAGIPSVTTANGEGIRQAVAHLVALGHERLAYVAGPRASWSNRDRLCLLRTAMAAAGVDLVETANVEPRFAGGIAAADRILEAGVTAVVAYNDLVALGLLDALGARGVAVPGRISIVGFDDILPAELVSPALTTVGQPSEEVGRAGMDLLLRLMADPRLLPAPALEPVARLVVRGSTGPAPGSRLPHGGPAGETRDLRCNAR</sequence>
<proteinExistence type="predicted"/>
<dbReference type="EMBL" id="BAABAT010000023">
    <property type="protein sequence ID" value="GAA4256259.1"/>
    <property type="molecule type" value="Genomic_DNA"/>
</dbReference>
<organism evidence="6 7">
    <name type="scientific">Dactylosporangium darangshiense</name>
    <dbReference type="NCBI Taxonomy" id="579108"/>
    <lineage>
        <taxon>Bacteria</taxon>
        <taxon>Bacillati</taxon>
        <taxon>Actinomycetota</taxon>
        <taxon>Actinomycetes</taxon>
        <taxon>Micromonosporales</taxon>
        <taxon>Micromonosporaceae</taxon>
        <taxon>Dactylosporangium</taxon>
    </lineage>
</organism>
<dbReference type="SUPFAM" id="SSF53822">
    <property type="entry name" value="Periplasmic binding protein-like I"/>
    <property type="match status" value="1"/>
</dbReference>
<dbReference type="PANTHER" id="PTHR30146:SF138">
    <property type="entry name" value="TRANSCRIPTIONAL REGULATORY PROTEIN"/>
    <property type="match status" value="1"/>
</dbReference>
<dbReference type="InterPro" id="IPR028082">
    <property type="entry name" value="Peripla_BP_I"/>
</dbReference>
<dbReference type="PANTHER" id="PTHR30146">
    <property type="entry name" value="LACI-RELATED TRANSCRIPTIONAL REPRESSOR"/>
    <property type="match status" value="1"/>
</dbReference>
<dbReference type="InterPro" id="IPR010982">
    <property type="entry name" value="Lambda_DNA-bd_dom_sf"/>
</dbReference>
<dbReference type="CDD" id="cd01392">
    <property type="entry name" value="HTH_LacI"/>
    <property type="match status" value="1"/>
</dbReference>
<evidence type="ECO:0000259" key="5">
    <source>
        <dbReference type="PROSITE" id="PS50932"/>
    </source>
</evidence>
<dbReference type="Pfam" id="PF00356">
    <property type="entry name" value="LacI"/>
    <property type="match status" value="1"/>
</dbReference>
<accession>A0ABP8DHM3</accession>
<evidence type="ECO:0000313" key="6">
    <source>
        <dbReference type="EMBL" id="GAA4256259.1"/>
    </source>
</evidence>
<feature type="region of interest" description="Disordered" evidence="4">
    <location>
        <begin position="322"/>
        <end position="348"/>
    </location>
</feature>
<dbReference type="CDD" id="cd06267">
    <property type="entry name" value="PBP1_LacI_sugar_binding-like"/>
    <property type="match status" value="1"/>
</dbReference>
<dbReference type="PROSITE" id="PS50932">
    <property type="entry name" value="HTH_LACI_2"/>
    <property type="match status" value="1"/>
</dbReference>
<dbReference type="SUPFAM" id="SSF47413">
    <property type="entry name" value="lambda repressor-like DNA-binding domains"/>
    <property type="match status" value="1"/>
</dbReference>
<dbReference type="Gene3D" id="1.10.260.40">
    <property type="entry name" value="lambda repressor-like DNA-binding domains"/>
    <property type="match status" value="1"/>
</dbReference>
<dbReference type="SMART" id="SM00354">
    <property type="entry name" value="HTH_LACI"/>
    <property type="match status" value="1"/>
</dbReference>
<dbReference type="Proteomes" id="UP001500620">
    <property type="component" value="Unassembled WGS sequence"/>
</dbReference>
<name>A0ABP8DHM3_9ACTN</name>
<evidence type="ECO:0000256" key="1">
    <source>
        <dbReference type="ARBA" id="ARBA00023015"/>
    </source>
</evidence>
<dbReference type="InterPro" id="IPR046335">
    <property type="entry name" value="LacI/GalR-like_sensor"/>
</dbReference>
<evidence type="ECO:0000313" key="7">
    <source>
        <dbReference type="Proteomes" id="UP001500620"/>
    </source>
</evidence>
<dbReference type="PROSITE" id="PS00356">
    <property type="entry name" value="HTH_LACI_1"/>
    <property type="match status" value="1"/>
</dbReference>
<gene>
    <name evidence="6" type="ORF">GCM10022255_068410</name>
</gene>
<dbReference type="InterPro" id="IPR000843">
    <property type="entry name" value="HTH_LacI"/>
</dbReference>
<dbReference type="RefSeq" id="WP_345133266.1">
    <property type="nucleotide sequence ID" value="NZ_BAABAT010000023.1"/>
</dbReference>
<dbReference type="Gene3D" id="3.40.50.2300">
    <property type="match status" value="2"/>
</dbReference>
<comment type="caution">
    <text evidence="6">The sequence shown here is derived from an EMBL/GenBank/DDBJ whole genome shotgun (WGS) entry which is preliminary data.</text>
</comment>
<dbReference type="GO" id="GO:0003677">
    <property type="term" value="F:DNA binding"/>
    <property type="evidence" value="ECO:0007669"/>
    <property type="project" value="UniProtKB-KW"/>
</dbReference>
<keyword evidence="7" id="KW-1185">Reference proteome</keyword>
<keyword evidence="3" id="KW-0804">Transcription</keyword>
<dbReference type="Pfam" id="PF13377">
    <property type="entry name" value="Peripla_BP_3"/>
    <property type="match status" value="1"/>
</dbReference>
<evidence type="ECO:0000256" key="4">
    <source>
        <dbReference type="SAM" id="MobiDB-lite"/>
    </source>
</evidence>
<feature type="compositionally biased region" description="Basic and acidic residues" evidence="4">
    <location>
        <begin position="339"/>
        <end position="348"/>
    </location>
</feature>
<keyword evidence="1" id="KW-0805">Transcription regulation</keyword>
<protein>
    <submittedName>
        <fullName evidence="6">LacI family DNA-binding transcriptional regulator</fullName>
    </submittedName>
</protein>
<keyword evidence="2 6" id="KW-0238">DNA-binding</keyword>